<organism evidence="1 2">
    <name type="scientific">Alkalihalophilus marmarensis DSM 21297</name>
    <dbReference type="NCBI Taxonomy" id="1188261"/>
    <lineage>
        <taxon>Bacteria</taxon>
        <taxon>Bacillati</taxon>
        <taxon>Bacillota</taxon>
        <taxon>Bacilli</taxon>
        <taxon>Bacillales</taxon>
        <taxon>Bacillaceae</taxon>
        <taxon>Alkalihalophilus</taxon>
    </lineage>
</organism>
<accession>U6SMB0</accession>
<evidence type="ECO:0000313" key="2">
    <source>
        <dbReference type="Proteomes" id="UP000017170"/>
    </source>
</evidence>
<sequence length="111" mass="12713">MSLNSLILSTLDNLNVPVNPLNYSGSAQTYITFFEYDQRAGVEADDGEIATVYYIQLDIYSPGNYLSLVKQVKGSMKRAGFKKNAETEMYENDTKLFHKVLRFYFISETEE</sequence>
<dbReference type="RefSeq" id="WP_022628456.1">
    <property type="nucleotide sequence ID" value="NZ_ATAE01000031.1"/>
</dbReference>
<evidence type="ECO:0000313" key="1">
    <source>
        <dbReference type="EMBL" id="ERN52829.1"/>
    </source>
</evidence>
<dbReference type="Proteomes" id="UP000017170">
    <property type="component" value="Unassembled WGS sequence"/>
</dbReference>
<dbReference type="AlphaFoldDB" id="U6SMB0"/>
<name>U6SMB0_9BACI</name>
<keyword evidence="2" id="KW-1185">Reference proteome</keyword>
<evidence type="ECO:0008006" key="3">
    <source>
        <dbReference type="Google" id="ProtNLM"/>
    </source>
</evidence>
<reference evidence="1 2" key="1">
    <citation type="journal article" date="2013" name="Genome Announc.">
        <title>Genome Sequence of the Extreme Obligate Alkaliphile Bacillus marmarensis Strain DSM 21297.</title>
        <authorList>
            <person name="Wernick D.G."/>
            <person name="Choi K.Y."/>
            <person name="Tat C.A."/>
            <person name="Lafontaine Rivera J.G."/>
            <person name="Liao J.C."/>
        </authorList>
    </citation>
    <scope>NUCLEOTIDE SEQUENCE [LARGE SCALE GENOMIC DNA]</scope>
    <source>
        <strain evidence="1 2">DSM 21297</strain>
    </source>
</reference>
<dbReference type="PATRIC" id="fig|1188261.3.peg.2252"/>
<gene>
    <name evidence="1" type="ORF">A33I_14125</name>
</gene>
<comment type="caution">
    <text evidence="1">The sequence shown here is derived from an EMBL/GenBank/DDBJ whole genome shotgun (WGS) entry which is preliminary data.</text>
</comment>
<dbReference type="EMBL" id="ATAE01000031">
    <property type="protein sequence ID" value="ERN52829.1"/>
    <property type="molecule type" value="Genomic_DNA"/>
</dbReference>
<proteinExistence type="predicted"/>
<protein>
    <recommendedName>
        <fullName evidence="3">DUF3168 domain-containing protein</fullName>
    </recommendedName>
</protein>